<accession>A0A926KXP8</accession>
<feature type="domain" description="Gfo/Idh/MocA-like oxidoreductase N-terminal" evidence="1">
    <location>
        <begin position="1"/>
        <end position="122"/>
    </location>
</feature>
<evidence type="ECO:0000259" key="1">
    <source>
        <dbReference type="Pfam" id="PF01408"/>
    </source>
</evidence>
<keyword evidence="4" id="KW-1185">Reference proteome</keyword>
<dbReference type="RefSeq" id="WP_188177952.1">
    <property type="nucleotide sequence ID" value="NZ_JACVVD010000016.1"/>
</dbReference>
<dbReference type="InterPro" id="IPR051450">
    <property type="entry name" value="Gfo/Idh/MocA_Oxidoreductases"/>
</dbReference>
<dbReference type="InterPro" id="IPR055170">
    <property type="entry name" value="GFO_IDH_MocA-like_dom"/>
</dbReference>
<evidence type="ECO:0000313" key="4">
    <source>
        <dbReference type="Proteomes" id="UP000650466"/>
    </source>
</evidence>
<dbReference type="SUPFAM" id="SSF55347">
    <property type="entry name" value="Glyceraldehyde-3-phosphate dehydrogenase-like, C-terminal domain"/>
    <property type="match status" value="1"/>
</dbReference>
<dbReference type="Proteomes" id="UP000650466">
    <property type="component" value="Unassembled WGS sequence"/>
</dbReference>
<dbReference type="Pfam" id="PF22725">
    <property type="entry name" value="GFO_IDH_MocA_C3"/>
    <property type="match status" value="1"/>
</dbReference>
<feature type="domain" description="GFO/IDH/MocA-like oxidoreductase" evidence="2">
    <location>
        <begin position="130"/>
        <end position="238"/>
    </location>
</feature>
<dbReference type="Gene3D" id="3.30.360.10">
    <property type="entry name" value="Dihydrodipicolinate Reductase, domain 2"/>
    <property type="match status" value="1"/>
</dbReference>
<name>A0A926KXP8_9BACL</name>
<dbReference type="PANTHER" id="PTHR43377">
    <property type="entry name" value="BILIVERDIN REDUCTASE A"/>
    <property type="match status" value="1"/>
</dbReference>
<dbReference type="Gene3D" id="3.40.50.720">
    <property type="entry name" value="NAD(P)-binding Rossmann-like Domain"/>
    <property type="match status" value="1"/>
</dbReference>
<evidence type="ECO:0000313" key="3">
    <source>
        <dbReference type="EMBL" id="MBD0384173.1"/>
    </source>
</evidence>
<comment type="caution">
    <text evidence="3">The sequence shown here is derived from an EMBL/GenBank/DDBJ whole genome shotgun (WGS) entry which is preliminary data.</text>
</comment>
<gene>
    <name evidence="3" type="ORF">ICC18_29420</name>
</gene>
<proteinExistence type="predicted"/>
<sequence length="327" mass="37432">MNIALIGYGYWGPNLARNILEIDEARLVGICEMNPARLERARSLYGDRVEIYTDNYKDLILHPDVDAVVIATQTEPSYQIIMESLHAGKHCFIEKPIASTVERAENIKKIAEESRLIVHCDHIMVFNPIIRYVKKMLDNGELGELMYIDISRINLGPIRKDVNAMLDLAVHDIAVIDYLSNGEQPNGLSALGQVLYGSQESITYLTLKYPNFIAHIKSSWVSPMKERRMMIAGSKKMVIFDDVKLTEKLTIYDHGFDITSYEEYGHYEVETRTGDIFIPNIKYEDSLKNSVLHFVECFRNNNLSLTGPDHSLRVMRILEEAMNSLRK</sequence>
<protein>
    <submittedName>
        <fullName evidence="3">Gfo/Idh/MocA family oxidoreductase</fullName>
    </submittedName>
</protein>
<reference evidence="3" key="1">
    <citation type="submission" date="2020-09" db="EMBL/GenBank/DDBJ databases">
        <title>Draft Genome Sequence of Paenibacillus sp. WST5.</title>
        <authorList>
            <person name="Bao Z."/>
        </authorList>
    </citation>
    <scope>NUCLEOTIDE SEQUENCE</scope>
    <source>
        <strain evidence="3">WST5</strain>
    </source>
</reference>
<evidence type="ECO:0000259" key="2">
    <source>
        <dbReference type="Pfam" id="PF22725"/>
    </source>
</evidence>
<dbReference type="InterPro" id="IPR000683">
    <property type="entry name" value="Gfo/Idh/MocA-like_OxRdtase_N"/>
</dbReference>
<dbReference type="Pfam" id="PF01408">
    <property type="entry name" value="GFO_IDH_MocA"/>
    <property type="match status" value="1"/>
</dbReference>
<dbReference type="SUPFAM" id="SSF51735">
    <property type="entry name" value="NAD(P)-binding Rossmann-fold domains"/>
    <property type="match status" value="1"/>
</dbReference>
<dbReference type="InterPro" id="IPR036291">
    <property type="entry name" value="NAD(P)-bd_dom_sf"/>
</dbReference>
<dbReference type="AlphaFoldDB" id="A0A926KXP8"/>
<dbReference type="EMBL" id="JACVVD010000016">
    <property type="protein sequence ID" value="MBD0384173.1"/>
    <property type="molecule type" value="Genomic_DNA"/>
</dbReference>
<dbReference type="GO" id="GO:0000166">
    <property type="term" value="F:nucleotide binding"/>
    <property type="evidence" value="ECO:0007669"/>
    <property type="project" value="InterPro"/>
</dbReference>
<dbReference type="PANTHER" id="PTHR43377:SF6">
    <property type="entry name" value="GFO_IDH_MOCA-LIKE OXIDOREDUCTASE N-TERMINAL DOMAIN-CONTAINING PROTEIN"/>
    <property type="match status" value="1"/>
</dbReference>
<organism evidence="3 4">
    <name type="scientific">Paenibacillus sedimenti</name>
    <dbReference type="NCBI Taxonomy" id="2770274"/>
    <lineage>
        <taxon>Bacteria</taxon>
        <taxon>Bacillati</taxon>
        <taxon>Bacillota</taxon>
        <taxon>Bacilli</taxon>
        <taxon>Bacillales</taxon>
        <taxon>Paenibacillaceae</taxon>
        <taxon>Paenibacillus</taxon>
    </lineage>
</organism>